<dbReference type="EMBL" id="BARU01018658">
    <property type="protein sequence ID" value="GAH59073.1"/>
    <property type="molecule type" value="Genomic_DNA"/>
</dbReference>
<proteinExistence type="predicted"/>
<gene>
    <name evidence="1" type="ORF">S03H2_30821</name>
</gene>
<reference evidence="1" key="1">
    <citation type="journal article" date="2014" name="Front. Microbiol.">
        <title>High frequency of phylogenetically diverse reductive dehalogenase-homologous genes in deep subseafloor sedimentary metagenomes.</title>
        <authorList>
            <person name="Kawai M."/>
            <person name="Futagami T."/>
            <person name="Toyoda A."/>
            <person name="Takaki Y."/>
            <person name="Nishi S."/>
            <person name="Hori S."/>
            <person name="Arai W."/>
            <person name="Tsubouchi T."/>
            <person name="Morono Y."/>
            <person name="Uchiyama I."/>
            <person name="Ito T."/>
            <person name="Fujiyama A."/>
            <person name="Inagaki F."/>
            <person name="Takami H."/>
        </authorList>
    </citation>
    <scope>NUCLEOTIDE SEQUENCE</scope>
    <source>
        <strain evidence="1">Expedition CK06-06</strain>
    </source>
</reference>
<accession>X1ING2</accession>
<name>X1ING2_9ZZZZ</name>
<organism evidence="1">
    <name type="scientific">marine sediment metagenome</name>
    <dbReference type="NCBI Taxonomy" id="412755"/>
    <lineage>
        <taxon>unclassified sequences</taxon>
        <taxon>metagenomes</taxon>
        <taxon>ecological metagenomes</taxon>
    </lineage>
</organism>
<dbReference type="AlphaFoldDB" id="X1ING2"/>
<sequence length="101" mass="11973">MNERKFDVLIMSEENDKDKMGFFELVGLHQEIISKLFDPTLTKEERVLQSNFDNADIYLGSNYNVVHVDFHRGGNFDLVLLTESNFDRQYKSIKNFKRKHL</sequence>
<evidence type="ECO:0000313" key="1">
    <source>
        <dbReference type="EMBL" id="GAH59073.1"/>
    </source>
</evidence>
<protein>
    <submittedName>
        <fullName evidence="1">Uncharacterized protein</fullName>
    </submittedName>
</protein>
<comment type="caution">
    <text evidence="1">The sequence shown here is derived from an EMBL/GenBank/DDBJ whole genome shotgun (WGS) entry which is preliminary data.</text>
</comment>